<organism evidence="5 6">
    <name type="scientific">Scardovia inopinata F0304</name>
    <dbReference type="NCBI Taxonomy" id="641146"/>
    <lineage>
        <taxon>Bacteria</taxon>
        <taxon>Bacillati</taxon>
        <taxon>Actinomycetota</taxon>
        <taxon>Actinomycetes</taxon>
        <taxon>Bifidobacteriales</taxon>
        <taxon>Bifidobacteriaceae</taxon>
        <taxon>Scardovia</taxon>
    </lineage>
</organism>
<dbReference type="InterPro" id="IPR028082">
    <property type="entry name" value="Peripla_BP_I"/>
</dbReference>
<accession>W5IH07</accession>
<dbReference type="PANTHER" id="PTHR30146:SF153">
    <property type="entry name" value="LACTOSE OPERON REPRESSOR"/>
    <property type="match status" value="1"/>
</dbReference>
<dbReference type="PROSITE" id="PS50932">
    <property type="entry name" value="HTH_LACI_2"/>
    <property type="match status" value="1"/>
</dbReference>
<dbReference type="SUPFAM" id="SSF47413">
    <property type="entry name" value="lambda repressor-like DNA-binding domains"/>
    <property type="match status" value="1"/>
</dbReference>
<gene>
    <name evidence="5" type="ORF">HMPREF9020_01208</name>
</gene>
<dbReference type="Pfam" id="PF13377">
    <property type="entry name" value="Peripla_BP_3"/>
    <property type="match status" value="1"/>
</dbReference>
<dbReference type="Gene3D" id="1.10.260.40">
    <property type="entry name" value="lambda repressor-like DNA-binding domains"/>
    <property type="match status" value="1"/>
</dbReference>
<evidence type="ECO:0000256" key="2">
    <source>
        <dbReference type="ARBA" id="ARBA00023125"/>
    </source>
</evidence>
<dbReference type="AlphaFoldDB" id="W5IH07"/>
<comment type="caution">
    <text evidence="5">The sequence shown here is derived from an EMBL/GenBank/DDBJ whole genome shotgun (WGS) entry which is preliminary data.</text>
</comment>
<evidence type="ECO:0000313" key="5">
    <source>
        <dbReference type="EMBL" id="EFG26129.1"/>
    </source>
</evidence>
<evidence type="ECO:0000259" key="4">
    <source>
        <dbReference type="PROSITE" id="PS50932"/>
    </source>
</evidence>
<dbReference type="GO" id="GO:0003700">
    <property type="term" value="F:DNA-binding transcription factor activity"/>
    <property type="evidence" value="ECO:0007669"/>
    <property type="project" value="TreeGrafter"/>
</dbReference>
<reference evidence="5 6" key="1">
    <citation type="submission" date="2012-01" db="EMBL/GenBank/DDBJ databases">
        <title>The Genome Sequence of Scardovia inopinata F0304.</title>
        <authorList>
            <consortium name="The Broad Institute Genome Sequencing Platform"/>
            <person name="Ward D."/>
            <person name="Earl A."/>
            <person name="Feldgarden M."/>
            <person name="Gevers D."/>
            <person name="Young S."/>
            <person name="Zeng Q."/>
            <person name="Koehrsen M."/>
            <person name="Alvarado L."/>
            <person name="Berlin A.M."/>
            <person name="Borenstein D."/>
            <person name="Chapman S.B."/>
            <person name="Chen Z."/>
            <person name="Engels R."/>
            <person name="Freedman E."/>
            <person name="Gellesch M."/>
            <person name="Goldberg J."/>
            <person name="Griggs A."/>
            <person name="Gujja S."/>
            <person name="Heilman E.R."/>
            <person name="Heiman D.I."/>
            <person name="Hepburn T.A."/>
            <person name="Howarth C."/>
            <person name="Jen D."/>
            <person name="Larson L."/>
            <person name="Mehta T."/>
            <person name="Park D."/>
            <person name="Pearson M."/>
            <person name="Richards J."/>
            <person name="Roberts A."/>
            <person name="Saif S."/>
            <person name="Shea T.D."/>
            <person name="Shenoy N."/>
            <person name="Sisk P."/>
            <person name="Stolte C."/>
            <person name="Sykes S.N."/>
            <person name="Walk T."/>
            <person name="White J."/>
            <person name="Yandava C."/>
            <person name="Izard J."/>
            <person name="Baranova O.V."/>
            <person name="Blanton J.M."/>
            <person name="Tanner A.C."/>
            <person name="Dewhirst F."/>
            <person name="Haas B."/>
            <person name="Nusbaum C."/>
            <person name="Birren B."/>
        </authorList>
    </citation>
    <scope>NUCLEOTIDE SEQUENCE [LARGE SCALE GENOMIC DNA]</scope>
    <source>
        <strain evidence="5 6">F0304</strain>
    </source>
</reference>
<dbReference type="SUPFAM" id="SSF53822">
    <property type="entry name" value="Periplasmic binding protein-like I"/>
    <property type="match status" value="1"/>
</dbReference>
<keyword evidence="6" id="KW-1185">Reference proteome</keyword>
<name>W5IH07_SCAIO</name>
<evidence type="ECO:0000313" key="6">
    <source>
        <dbReference type="Proteomes" id="UP000005777"/>
    </source>
</evidence>
<keyword evidence="2" id="KW-0238">DNA-binding</keyword>
<keyword evidence="3" id="KW-0804">Transcription</keyword>
<feature type="domain" description="HTH lacI-type" evidence="4">
    <location>
        <begin position="6"/>
        <end position="60"/>
    </location>
</feature>
<keyword evidence="1" id="KW-0805">Transcription regulation</keyword>
<dbReference type="Proteomes" id="UP000005777">
    <property type="component" value="Unassembled WGS sequence"/>
</dbReference>
<dbReference type="HOGENOM" id="CLU_037628_6_4_11"/>
<evidence type="ECO:0000256" key="1">
    <source>
        <dbReference type="ARBA" id="ARBA00023015"/>
    </source>
</evidence>
<protein>
    <recommendedName>
        <fullName evidence="4">HTH lacI-type domain-containing protein</fullName>
    </recommendedName>
</protein>
<dbReference type="PANTHER" id="PTHR30146">
    <property type="entry name" value="LACI-RELATED TRANSCRIPTIONAL REPRESSOR"/>
    <property type="match status" value="1"/>
</dbReference>
<dbReference type="RefSeq" id="WP_006293602.1">
    <property type="nucleotide sequence ID" value="NZ_GG770226.1"/>
</dbReference>
<dbReference type="SMART" id="SM00354">
    <property type="entry name" value="HTH_LACI"/>
    <property type="match status" value="1"/>
</dbReference>
<dbReference type="InterPro" id="IPR000843">
    <property type="entry name" value="HTH_LacI"/>
</dbReference>
<dbReference type="CDD" id="cd06267">
    <property type="entry name" value="PBP1_LacI_sugar_binding-like"/>
    <property type="match status" value="1"/>
</dbReference>
<dbReference type="Gene3D" id="3.40.50.2300">
    <property type="match status" value="2"/>
</dbReference>
<dbReference type="InterPro" id="IPR046335">
    <property type="entry name" value="LacI/GalR-like_sensor"/>
</dbReference>
<dbReference type="InterPro" id="IPR010982">
    <property type="entry name" value="Lambda_DNA-bd_dom_sf"/>
</dbReference>
<proteinExistence type="predicted"/>
<evidence type="ECO:0000256" key="3">
    <source>
        <dbReference type="ARBA" id="ARBA00023163"/>
    </source>
</evidence>
<dbReference type="CDD" id="cd01392">
    <property type="entry name" value="HTH_LacI"/>
    <property type="match status" value="1"/>
</dbReference>
<dbReference type="EMBL" id="ADCX01000012">
    <property type="protein sequence ID" value="EFG26129.1"/>
    <property type="molecule type" value="Genomic_DNA"/>
</dbReference>
<dbReference type="GO" id="GO:0000976">
    <property type="term" value="F:transcription cis-regulatory region binding"/>
    <property type="evidence" value="ECO:0007669"/>
    <property type="project" value="TreeGrafter"/>
</dbReference>
<dbReference type="Pfam" id="PF00356">
    <property type="entry name" value="LacI"/>
    <property type="match status" value="1"/>
</dbReference>
<dbReference type="eggNOG" id="COG1609">
    <property type="taxonomic scope" value="Bacteria"/>
</dbReference>
<sequence>MTHHKTTASDVARKAHVSVSTVSRAFSRPDQVSEATRNKILAIADDLNFSISRAAGNLKSGKSHRIALLVGDEKIEWFTACVFEGLNHVLAPEGYDLISYPMNDSENRNLFFDNLPVRNNTDAVIVSSFAIRNNEIERLQTAGVPLIGINVPTHQGFSATVGTNDDTGVKLVVHHLASLGHRKILYIYQTFQSDLKFSSQKRLKVFQRECSKLKTVTGVVEAFNPPTTSCDAILTGLLAQDDAPTAVFLHQDSQAIPFFFRARECGLEIPHDLSIIGYDDSTFAGEVGLTTIHQDPRIMAQEAARKTLDLINRQPLQKPYEEFPVELTVRSSTGAPRKKSLYARYDG</sequence>